<dbReference type="InterPro" id="IPR051091">
    <property type="entry name" value="O-Glucosyltr/Glycosyltrsf_90"/>
</dbReference>
<protein>
    <submittedName>
        <fullName evidence="3">Lipopolysaccharide A protein</fullName>
    </submittedName>
</protein>
<keyword evidence="1" id="KW-0808">Transferase</keyword>
<evidence type="ECO:0000313" key="3">
    <source>
        <dbReference type="EMBL" id="PIE20600.1"/>
    </source>
</evidence>
<proteinExistence type="predicted"/>
<dbReference type="Pfam" id="PF05686">
    <property type="entry name" value="Glyco_transf_90"/>
    <property type="match status" value="1"/>
</dbReference>
<evidence type="ECO:0000259" key="2">
    <source>
        <dbReference type="SMART" id="SM00672"/>
    </source>
</evidence>
<comment type="caution">
    <text evidence="3">The sequence shown here is derived from an EMBL/GenBank/DDBJ whole genome shotgun (WGS) entry which is preliminary data.</text>
</comment>
<reference evidence="3 4" key="1">
    <citation type="submission" date="2017-10" db="EMBL/GenBank/DDBJ databases">
        <title>Novel microbial diversity and functional potential in the marine mammal oral microbiome.</title>
        <authorList>
            <person name="Dudek N.K."/>
            <person name="Sun C.L."/>
            <person name="Burstein D."/>
            <person name="Kantor R.S."/>
            <person name="Aliaga Goltsman D.S."/>
            <person name="Bik E.M."/>
            <person name="Thomas B.C."/>
            <person name="Banfield J.F."/>
            <person name="Relman D.A."/>
        </authorList>
    </citation>
    <scope>NUCLEOTIDE SEQUENCE [LARGE SCALE GENOMIC DNA]</scope>
    <source>
        <strain evidence="3">DOLJORAL78_49_30</strain>
    </source>
</reference>
<gene>
    <name evidence="3" type="ORF">CSA61_01580</name>
</gene>
<dbReference type="PANTHER" id="PTHR12203">
    <property type="entry name" value="KDEL LYS-ASP-GLU-LEU CONTAINING - RELATED"/>
    <property type="match status" value="1"/>
</dbReference>
<accession>A0A2G6JB58</accession>
<organism evidence="3 4">
    <name type="scientific">Neptuniibacter caesariensis</name>
    <dbReference type="NCBI Taxonomy" id="207954"/>
    <lineage>
        <taxon>Bacteria</taxon>
        <taxon>Pseudomonadati</taxon>
        <taxon>Pseudomonadota</taxon>
        <taxon>Gammaproteobacteria</taxon>
        <taxon>Oceanospirillales</taxon>
        <taxon>Oceanospirillaceae</taxon>
        <taxon>Neptuniibacter</taxon>
    </lineage>
</organism>
<dbReference type="GO" id="GO:0016740">
    <property type="term" value="F:transferase activity"/>
    <property type="evidence" value="ECO:0007669"/>
    <property type="project" value="UniProtKB-KW"/>
</dbReference>
<dbReference type="AlphaFoldDB" id="A0A2G6JB58"/>
<evidence type="ECO:0000256" key="1">
    <source>
        <dbReference type="ARBA" id="ARBA00022679"/>
    </source>
</evidence>
<feature type="domain" description="Glycosyl transferase CAP10" evidence="2">
    <location>
        <begin position="121"/>
        <end position="328"/>
    </location>
</feature>
<dbReference type="Proteomes" id="UP000242733">
    <property type="component" value="Unassembled WGS sequence"/>
</dbReference>
<sequence length="335" mass="39791">MHQIICSRQHSLLSYPSYAKGFLLHKIRRKLAFFTLNLFRLMLPDSIARKKLPGIIESINPQDRDYIFDRVNYYNKLEDCVGLNSDFISIKEFKSLKKSLYFLDLYQYLRFFPDTKKVAYLFGDIRDVPEVPSLLKSRPISSDNQNSVLINLDKLRHFLFIDDPYQFADKMGAAVWRGAAYQTHRKDFVHRFYNHHLCNVGQTNKPSELTPWQKPRMTIEEQLRYKYIISIEGFDVASNLKWIMSSNSVAIMPNPKFETWFMEGRLIPDYHYISVKDDFSDLESKIRFYNENPEKALEIIRNAHEYISQFRNKEREDLIALLVLTKYFQKSGQMQ</sequence>
<dbReference type="PANTHER" id="PTHR12203:SF35">
    <property type="entry name" value="PROTEIN O-GLUCOSYLTRANSFERASE 1"/>
    <property type="match status" value="1"/>
</dbReference>
<dbReference type="SMART" id="SM00672">
    <property type="entry name" value="CAP10"/>
    <property type="match status" value="1"/>
</dbReference>
<name>A0A2G6JB58_NEPCE</name>
<dbReference type="EMBL" id="PDSG01000005">
    <property type="protein sequence ID" value="PIE20600.1"/>
    <property type="molecule type" value="Genomic_DNA"/>
</dbReference>
<evidence type="ECO:0000313" key="4">
    <source>
        <dbReference type="Proteomes" id="UP000242733"/>
    </source>
</evidence>
<dbReference type="InterPro" id="IPR006598">
    <property type="entry name" value="CAP10"/>
</dbReference>